<gene>
    <name evidence="2" type="ORF">LshimejAT787_2400090</name>
</gene>
<evidence type="ECO:0000313" key="3">
    <source>
        <dbReference type="Proteomes" id="UP001063166"/>
    </source>
</evidence>
<comment type="caution">
    <text evidence="2">The sequence shown here is derived from an EMBL/GenBank/DDBJ whole genome shotgun (WGS) entry which is preliminary data.</text>
</comment>
<accession>A0A9P3UWX0</accession>
<feature type="region of interest" description="Disordered" evidence="1">
    <location>
        <begin position="1"/>
        <end position="54"/>
    </location>
</feature>
<organism evidence="2 3">
    <name type="scientific">Lyophyllum shimeji</name>
    <name type="common">Hon-shimeji</name>
    <name type="synonym">Tricholoma shimeji</name>
    <dbReference type="NCBI Taxonomy" id="47721"/>
    <lineage>
        <taxon>Eukaryota</taxon>
        <taxon>Fungi</taxon>
        <taxon>Dikarya</taxon>
        <taxon>Basidiomycota</taxon>
        <taxon>Agaricomycotina</taxon>
        <taxon>Agaricomycetes</taxon>
        <taxon>Agaricomycetidae</taxon>
        <taxon>Agaricales</taxon>
        <taxon>Tricholomatineae</taxon>
        <taxon>Lyophyllaceae</taxon>
        <taxon>Lyophyllum</taxon>
    </lineage>
</organism>
<name>A0A9P3UWX0_LYOSH</name>
<evidence type="ECO:0000313" key="2">
    <source>
        <dbReference type="EMBL" id="GLB45551.1"/>
    </source>
</evidence>
<sequence>MMIDMAAESPPQNHQDAKANINGSFGSNPPDEGTGMSVTPWSYGRYRGNQKIGGESRDVSRTRLFYLRTVGRAGNRQVLI</sequence>
<dbReference type="AlphaFoldDB" id="A0A9P3UWX0"/>
<keyword evidence="3" id="KW-1185">Reference proteome</keyword>
<protein>
    <submittedName>
        <fullName evidence="2">Uncharacterized protein</fullName>
    </submittedName>
</protein>
<evidence type="ECO:0000256" key="1">
    <source>
        <dbReference type="SAM" id="MobiDB-lite"/>
    </source>
</evidence>
<dbReference type="Proteomes" id="UP001063166">
    <property type="component" value="Unassembled WGS sequence"/>
</dbReference>
<reference evidence="2" key="1">
    <citation type="submission" date="2022-07" db="EMBL/GenBank/DDBJ databases">
        <title>The genome of Lyophyllum shimeji provides insight into the initial evolution of ectomycorrhizal fungal genome.</title>
        <authorList>
            <person name="Kobayashi Y."/>
            <person name="Shibata T."/>
            <person name="Hirakawa H."/>
            <person name="Shigenobu S."/>
            <person name="Nishiyama T."/>
            <person name="Yamada A."/>
            <person name="Hasebe M."/>
            <person name="Kawaguchi M."/>
        </authorList>
    </citation>
    <scope>NUCLEOTIDE SEQUENCE</scope>
    <source>
        <strain evidence="2">AT787</strain>
    </source>
</reference>
<proteinExistence type="predicted"/>
<dbReference type="EMBL" id="BRPK01000024">
    <property type="protein sequence ID" value="GLB45551.1"/>
    <property type="molecule type" value="Genomic_DNA"/>
</dbReference>